<evidence type="ECO:0000313" key="8">
    <source>
        <dbReference type="EMBL" id="RNI21842.1"/>
    </source>
</evidence>
<evidence type="ECO:0000256" key="1">
    <source>
        <dbReference type="ARBA" id="ARBA00000798"/>
    </source>
</evidence>
<feature type="domain" description="PLD phosphodiesterase" evidence="7">
    <location>
        <begin position="115"/>
        <end position="142"/>
    </location>
</feature>
<reference evidence="8 9" key="1">
    <citation type="submission" date="2018-11" db="EMBL/GenBank/DDBJ databases">
        <title>Rufibacter latericius sp. nov., isolated from water in Baiyang Lake.</title>
        <authorList>
            <person name="Yang Y."/>
        </authorList>
    </citation>
    <scope>NUCLEOTIDE SEQUENCE [LARGE SCALE GENOMIC DNA]</scope>
    <source>
        <strain evidence="8 9">R-22-1c-1</strain>
    </source>
</reference>
<dbReference type="PANTHER" id="PTHR43856">
    <property type="entry name" value="CARDIOLIPIN HYDROLASE"/>
    <property type="match status" value="1"/>
</dbReference>
<keyword evidence="6" id="KW-0443">Lipid metabolism</keyword>
<evidence type="ECO:0000256" key="4">
    <source>
        <dbReference type="ARBA" id="ARBA00022801"/>
    </source>
</evidence>
<evidence type="ECO:0000256" key="2">
    <source>
        <dbReference type="ARBA" id="ARBA00008664"/>
    </source>
</evidence>
<dbReference type="GO" id="GO:0004630">
    <property type="term" value="F:phospholipase D activity"/>
    <property type="evidence" value="ECO:0007669"/>
    <property type="project" value="UniProtKB-EC"/>
</dbReference>
<dbReference type="Gene3D" id="3.30.870.10">
    <property type="entry name" value="Endonuclease Chain A"/>
    <property type="match status" value="1"/>
</dbReference>
<dbReference type="AlphaFoldDB" id="A0A3M9M8J7"/>
<evidence type="ECO:0000256" key="5">
    <source>
        <dbReference type="ARBA" id="ARBA00022963"/>
    </source>
</evidence>
<dbReference type="EC" id="3.1.4.4" evidence="3"/>
<dbReference type="OrthoDB" id="9762009at2"/>
<dbReference type="GO" id="GO:0016891">
    <property type="term" value="F:RNA endonuclease activity producing 5'-phosphomonoesters, hydrolytic mechanism"/>
    <property type="evidence" value="ECO:0007669"/>
    <property type="project" value="TreeGrafter"/>
</dbReference>
<comment type="similarity">
    <text evidence="2">Belongs to the phospholipase D family.</text>
</comment>
<name>A0A3M9M8J7_9BACT</name>
<dbReference type="SUPFAM" id="SSF56024">
    <property type="entry name" value="Phospholipase D/nuclease"/>
    <property type="match status" value="1"/>
</dbReference>
<keyword evidence="9" id="KW-1185">Reference proteome</keyword>
<dbReference type="InterPro" id="IPR051406">
    <property type="entry name" value="PLD_domain"/>
</dbReference>
<evidence type="ECO:0000259" key="7">
    <source>
        <dbReference type="PROSITE" id="PS50035"/>
    </source>
</evidence>
<comment type="catalytic activity">
    <reaction evidence="1">
        <text>a 1,2-diacyl-sn-glycero-3-phosphocholine + H2O = a 1,2-diacyl-sn-glycero-3-phosphate + choline + H(+)</text>
        <dbReference type="Rhea" id="RHEA:14445"/>
        <dbReference type="ChEBI" id="CHEBI:15354"/>
        <dbReference type="ChEBI" id="CHEBI:15377"/>
        <dbReference type="ChEBI" id="CHEBI:15378"/>
        <dbReference type="ChEBI" id="CHEBI:57643"/>
        <dbReference type="ChEBI" id="CHEBI:58608"/>
        <dbReference type="EC" id="3.1.4.4"/>
    </reaction>
</comment>
<comment type="caution">
    <text evidence="8">The sequence shown here is derived from an EMBL/GenBank/DDBJ whole genome shotgun (WGS) entry which is preliminary data.</text>
</comment>
<dbReference type="EMBL" id="RJJD01000023">
    <property type="protein sequence ID" value="RNI21842.1"/>
    <property type="molecule type" value="Genomic_DNA"/>
</dbReference>
<dbReference type="PANTHER" id="PTHR43856:SF1">
    <property type="entry name" value="MITOCHONDRIAL CARDIOLIPIN HYDROLASE"/>
    <property type="match status" value="1"/>
</dbReference>
<dbReference type="GO" id="GO:0016042">
    <property type="term" value="P:lipid catabolic process"/>
    <property type="evidence" value="ECO:0007669"/>
    <property type="project" value="UniProtKB-KW"/>
</dbReference>
<sequence length="177" mass="19713">MAAKRVSFPSEPLTLSCVKSVFSLFKSAPKGKSAAYFSPGEDCLSAIQECLRAAKSSLRICVFTISDDRITQAILAAHRKGIKIQLLTDNEKLFDKGSDIRQLAQAGIKVKVDNTTNHMHHKFVLVDNTQVLTGSYNWTRSAALYNHENVLVTSDPQVVAGYAREFTRLWNEMTFLT</sequence>
<dbReference type="CDD" id="cd09171">
    <property type="entry name" value="PLDc_vPLD6_like"/>
    <property type="match status" value="1"/>
</dbReference>
<dbReference type="Proteomes" id="UP000272117">
    <property type="component" value="Unassembled WGS sequence"/>
</dbReference>
<keyword evidence="4" id="KW-0378">Hydrolase</keyword>
<protein>
    <recommendedName>
        <fullName evidence="3">phospholipase D</fullName>
        <ecNumber evidence="3">3.1.4.4</ecNumber>
    </recommendedName>
</protein>
<dbReference type="Pfam" id="PF13091">
    <property type="entry name" value="PLDc_2"/>
    <property type="match status" value="1"/>
</dbReference>
<evidence type="ECO:0000313" key="9">
    <source>
        <dbReference type="Proteomes" id="UP000272117"/>
    </source>
</evidence>
<keyword evidence="5" id="KW-0442">Lipid degradation</keyword>
<dbReference type="InterPro" id="IPR001736">
    <property type="entry name" value="PLipase_D/transphosphatidylase"/>
</dbReference>
<evidence type="ECO:0000256" key="6">
    <source>
        <dbReference type="ARBA" id="ARBA00023098"/>
    </source>
</evidence>
<accession>A0A3M9M8J7</accession>
<dbReference type="InterPro" id="IPR025202">
    <property type="entry name" value="PLD-like_dom"/>
</dbReference>
<dbReference type="PROSITE" id="PS50035">
    <property type="entry name" value="PLD"/>
    <property type="match status" value="1"/>
</dbReference>
<evidence type="ECO:0000256" key="3">
    <source>
        <dbReference type="ARBA" id="ARBA00012027"/>
    </source>
</evidence>
<proteinExistence type="inferred from homology"/>
<gene>
    <name evidence="8" type="ORF">EFB08_22105</name>
</gene>
<organism evidence="8 9">
    <name type="scientific">Rufibacter latericius</name>
    <dbReference type="NCBI Taxonomy" id="2487040"/>
    <lineage>
        <taxon>Bacteria</taxon>
        <taxon>Pseudomonadati</taxon>
        <taxon>Bacteroidota</taxon>
        <taxon>Cytophagia</taxon>
        <taxon>Cytophagales</taxon>
        <taxon>Hymenobacteraceae</taxon>
        <taxon>Rufibacter</taxon>
    </lineage>
</organism>
<dbReference type="GO" id="GO:0006793">
    <property type="term" value="P:phosphorus metabolic process"/>
    <property type="evidence" value="ECO:0007669"/>
    <property type="project" value="UniProtKB-ARBA"/>
</dbReference>